<keyword evidence="9 16" id="KW-0418">Kinase</keyword>
<reference evidence="16 19" key="1">
    <citation type="journal article" date="2015" name="Genome Announc.">
        <title>Complete Genome Sequence of the Nitrogen-Fixing and Solvent-Producing Clostridium pasteurianum DSM 525.</title>
        <authorList>
            <person name="Poehlein A."/>
            <person name="Grosse-Honebrink A."/>
            <person name="Zhang Y."/>
            <person name="Minton N.P."/>
            <person name="Daniel R."/>
        </authorList>
    </citation>
    <scope>NUCLEOTIDE SEQUENCE [LARGE SCALE GENOMIC DNA]</scope>
    <source>
        <strain evidence="16">DSM 525</strain>
        <strain evidence="19">DSM 525 / ATCC 6013</strain>
    </source>
</reference>
<evidence type="ECO:0000256" key="11">
    <source>
        <dbReference type="ARBA" id="ARBA00022989"/>
    </source>
</evidence>
<dbReference type="SMART" id="SM00387">
    <property type="entry name" value="HATPase_c"/>
    <property type="match status" value="1"/>
</dbReference>
<dbReference type="GeneID" id="93073238"/>
<dbReference type="SMART" id="SM00388">
    <property type="entry name" value="HisKA"/>
    <property type="match status" value="1"/>
</dbReference>
<sequence length="304" mass="34760">MLNVLIIFCILLSTIVIILFFHIRNTKSQIKNISKILDDILKGNLDRRLFANQNDIISDICYKINEIVIESKNQLIQQNKSEKSYKELVTSLSHDIRTPLASLVGYLDAIDNNLVTGKEKDSYIQTAKNKAFSLNEYIQTLFEWLKLESGEWIYTFDKVDICEKTRTLIAEWISPFEQAQINYHVDIPAHSIIVNLDIAAYERIIDNLIANVINHSQATDINISILQIDDIVEINLMDNGIGISEKDRPYIFTRLYKCDSSRGIRGNGLGLAIVQELINAHKGTIILNSKINKETIFTIHLPRI</sequence>
<feature type="domain" description="Histidine kinase" evidence="15">
    <location>
        <begin position="91"/>
        <end position="304"/>
    </location>
</feature>
<evidence type="ECO:0000256" key="3">
    <source>
        <dbReference type="ARBA" id="ARBA00012438"/>
    </source>
</evidence>
<evidence type="ECO:0000256" key="8">
    <source>
        <dbReference type="ARBA" id="ARBA00022741"/>
    </source>
</evidence>
<dbReference type="CDD" id="cd00075">
    <property type="entry name" value="HATPase"/>
    <property type="match status" value="1"/>
</dbReference>
<evidence type="ECO:0000256" key="9">
    <source>
        <dbReference type="ARBA" id="ARBA00022777"/>
    </source>
</evidence>
<keyword evidence="13 14" id="KW-0472">Membrane</keyword>
<evidence type="ECO:0000313" key="19">
    <source>
        <dbReference type="Proteomes" id="UP000030905"/>
    </source>
</evidence>
<dbReference type="Proteomes" id="UP000028042">
    <property type="component" value="Unassembled WGS sequence"/>
</dbReference>
<evidence type="ECO:0000313" key="17">
    <source>
        <dbReference type="EMBL" id="KRU12864.1"/>
    </source>
</evidence>
<keyword evidence="8" id="KW-0547">Nucleotide-binding</keyword>
<evidence type="ECO:0000313" key="16">
    <source>
        <dbReference type="EMBL" id="AJA51128.1"/>
    </source>
</evidence>
<accession>A0A0H3J810</accession>
<dbReference type="GO" id="GO:0005524">
    <property type="term" value="F:ATP binding"/>
    <property type="evidence" value="ECO:0007669"/>
    <property type="project" value="UniProtKB-KW"/>
</dbReference>
<dbReference type="SUPFAM" id="SSF55874">
    <property type="entry name" value="ATPase domain of HSP90 chaperone/DNA topoisomerase II/histidine kinase"/>
    <property type="match status" value="1"/>
</dbReference>
<evidence type="ECO:0000256" key="13">
    <source>
        <dbReference type="ARBA" id="ARBA00023136"/>
    </source>
</evidence>
<dbReference type="InterPro" id="IPR003661">
    <property type="entry name" value="HisK_dim/P_dom"/>
</dbReference>
<feature type="transmembrane region" description="Helical" evidence="14">
    <location>
        <begin position="5"/>
        <end position="23"/>
    </location>
</feature>
<evidence type="ECO:0000256" key="2">
    <source>
        <dbReference type="ARBA" id="ARBA00004651"/>
    </source>
</evidence>
<keyword evidence="6 16" id="KW-0808">Transferase</keyword>
<dbReference type="KEGG" id="cpae:CPAST_c10400"/>
<evidence type="ECO:0000256" key="10">
    <source>
        <dbReference type="ARBA" id="ARBA00022840"/>
    </source>
</evidence>
<dbReference type="Gene3D" id="3.30.565.10">
    <property type="entry name" value="Histidine kinase-like ATPase, C-terminal domain"/>
    <property type="match status" value="1"/>
</dbReference>
<organism evidence="16 19">
    <name type="scientific">Clostridium pasteurianum DSM 525 = ATCC 6013</name>
    <dbReference type="NCBI Taxonomy" id="1262449"/>
    <lineage>
        <taxon>Bacteria</taxon>
        <taxon>Bacillati</taxon>
        <taxon>Bacillota</taxon>
        <taxon>Clostridia</taxon>
        <taxon>Eubacteriales</taxon>
        <taxon>Clostridiaceae</taxon>
        <taxon>Clostridium</taxon>
    </lineage>
</organism>
<reference evidence="17 18" key="3">
    <citation type="journal article" name="Genome Announc.">
        <title>Improved Draft Genome Sequence of Clostridium pasteurianum Strain ATCC 6013 (DSM 525) Using a Hybrid Next-Generation Sequencing Approach.</title>
        <authorList>
            <person name="Pyne M.E."/>
            <person name="Utturkar S."/>
            <person name="Brown S.D."/>
            <person name="Moo-Young M."/>
            <person name="Chung D.A."/>
            <person name="Chou C.P."/>
        </authorList>
    </citation>
    <scope>NUCLEOTIDE SEQUENCE [LARGE SCALE GENOMIC DNA]</scope>
    <source>
        <strain evidence="17 18">ATCC 6013</strain>
    </source>
</reference>
<comment type="subcellular location">
    <subcellularLocation>
        <location evidence="2">Cell membrane</location>
        <topology evidence="2">Multi-pass membrane protein</topology>
    </subcellularLocation>
</comment>
<dbReference type="InterPro" id="IPR004358">
    <property type="entry name" value="Sig_transdc_His_kin-like_C"/>
</dbReference>
<dbReference type="InterPro" id="IPR036890">
    <property type="entry name" value="HATPase_C_sf"/>
</dbReference>
<keyword evidence="10" id="KW-0067">ATP-binding</keyword>
<dbReference type="PANTHER" id="PTHR45528">
    <property type="entry name" value="SENSOR HISTIDINE KINASE CPXA"/>
    <property type="match status" value="1"/>
</dbReference>
<dbReference type="KEGG" id="cpat:CLPA_c10400"/>
<name>A0A0H3J810_CLOPA</name>
<keyword evidence="4" id="KW-1003">Cell membrane</keyword>
<dbReference type="AlphaFoldDB" id="A0A0H3J810"/>
<dbReference type="Pfam" id="PF00512">
    <property type="entry name" value="HisKA"/>
    <property type="match status" value="1"/>
</dbReference>
<evidence type="ECO:0000256" key="6">
    <source>
        <dbReference type="ARBA" id="ARBA00022679"/>
    </source>
</evidence>
<dbReference type="InterPro" id="IPR003594">
    <property type="entry name" value="HATPase_dom"/>
</dbReference>
<keyword evidence="11 14" id="KW-1133">Transmembrane helix</keyword>
<dbReference type="Proteomes" id="UP000030905">
    <property type="component" value="Chromosome"/>
</dbReference>
<dbReference type="PROSITE" id="PS50109">
    <property type="entry name" value="HIS_KIN"/>
    <property type="match status" value="1"/>
</dbReference>
<evidence type="ECO:0000256" key="5">
    <source>
        <dbReference type="ARBA" id="ARBA00022553"/>
    </source>
</evidence>
<dbReference type="Pfam" id="PF02518">
    <property type="entry name" value="HATPase_c"/>
    <property type="match status" value="1"/>
</dbReference>
<dbReference type="GO" id="GO:0005886">
    <property type="term" value="C:plasma membrane"/>
    <property type="evidence" value="ECO:0007669"/>
    <property type="project" value="UniProtKB-SubCell"/>
</dbReference>
<comment type="catalytic activity">
    <reaction evidence="1">
        <text>ATP + protein L-histidine = ADP + protein N-phospho-L-histidine.</text>
        <dbReference type="EC" id="2.7.13.3"/>
    </reaction>
</comment>
<gene>
    <name evidence="16" type="primary">resE1</name>
    <name evidence="16" type="ORF">CLPA_c10400</name>
    <name evidence="17" type="ORF">CP6013_02112</name>
</gene>
<evidence type="ECO:0000256" key="1">
    <source>
        <dbReference type="ARBA" id="ARBA00000085"/>
    </source>
</evidence>
<keyword evidence="12" id="KW-0902">Two-component regulatory system</keyword>
<dbReference type="PRINTS" id="PR00344">
    <property type="entry name" value="BCTRLSENSOR"/>
</dbReference>
<dbReference type="CDD" id="cd00082">
    <property type="entry name" value="HisKA"/>
    <property type="match status" value="1"/>
</dbReference>
<dbReference type="EMBL" id="CP009268">
    <property type="protein sequence ID" value="AJA51128.1"/>
    <property type="molecule type" value="Genomic_DNA"/>
</dbReference>
<dbReference type="GO" id="GO:0000155">
    <property type="term" value="F:phosphorelay sensor kinase activity"/>
    <property type="evidence" value="ECO:0007669"/>
    <property type="project" value="InterPro"/>
</dbReference>
<dbReference type="Gene3D" id="1.10.287.130">
    <property type="match status" value="1"/>
</dbReference>
<evidence type="ECO:0000256" key="14">
    <source>
        <dbReference type="SAM" id="Phobius"/>
    </source>
</evidence>
<keyword evidence="5" id="KW-0597">Phosphoprotein</keyword>
<evidence type="ECO:0000313" key="18">
    <source>
        <dbReference type="Proteomes" id="UP000028042"/>
    </source>
</evidence>
<dbReference type="SUPFAM" id="SSF47384">
    <property type="entry name" value="Homodimeric domain of signal transducing histidine kinase"/>
    <property type="match status" value="1"/>
</dbReference>
<dbReference type="eggNOG" id="COG5002">
    <property type="taxonomic scope" value="Bacteria"/>
</dbReference>
<evidence type="ECO:0000256" key="12">
    <source>
        <dbReference type="ARBA" id="ARBA00023012"/>
    </source>
</evidence>
<proteinExistence type="predicted"/>
<reference evidence="17" key="2">
    <citation type="submission" date="2015-10" db="EMBL/GenBank/DDBJ databases">
        <title>Improved Draft Genome Sequence of Clostridium pasteurianum Strain ATCC 6013 (DSM 525) Using a Hybrid Next-Generation Sequencing Approach.</title>
        <authorList>
            <person name="Pyne M.E."/>
            <person name="Utturkar S.M."/>
            <person name="Brown S.D."/>
            <person name="Moo-Young M."/>
            <person name="Chung D.A."/>
            <person name="Chou P.C."/>
        </authorList>
    </citation>
    <scope>NUCLEOTIDE SEQUENCE</scope>
    <source>
        <strain evidence="17">ATCC 6013</strain>
    </source>
</reference>
<evidence type="ECO:0000256" key="7">
    <source>
        <dbReference type="ARBA" id="ARBA00022692"/>
    </source>
</evidence>
<evidence type="ECO:0000259" key="15">
    <source>
        <dbReference type="PROSITE" id="PS50109"/>
    </source>
</evidence>
<dbReference type="InterPro" id="IPR050398">
    <property type="entry name" value="HssS/ArlS-like"/>
</dbReference>
<protein>
    <recommendedName>
        <fullName evidence="3">histidine kinase</fullName>
        <ecNumber evidence="3">2.7.13.3</ecNumber>
    </recommendedName>
</protein>
<keyword evidence="19" id="KW-1185">Reference proteome</keyword>
<dbReference type="EMBL" id="JPGY02000001">
    <property type="protein sequence ID" value="KRU12864.1"/>
    <property type="molecule type" value="Genomic_DNA"/>
</dbReference>
<dbReference type="EC" id="2.7.13.3" evidence="3"/>
<evidence type="ECO:0000256" key="4">
    <source>
        <dbReference type="ARBA" id="ARBA00022475"/>
    </source>
</evidence>
<keyword evidence="7 14" id="KW-0812">Transmembrane</keyword>
<dbReference type="InterPro" id="IPR036097">
    <property type="entry name" value="HisK_dim/P_sf"/>
</dbReference>
<dbReference type="RefSeq" id="WP_003444633.1">
    <property type="nucleotide sequence ID" value="NZ_ANZB01000005.1"/>
</dbReference>
<dbReference type="PATRIC" id="fig|1262449.3.peg.1927"/>
<dbReference type="InterPro" id="IPR005467">
    <property type="entry name" value="His_kinase_dom"/>
</dbReference>
<dbReference type="PANTHER" id="PTHR45528:SF1">
    <property type="entry name" value="SENSOR HISTIDINE KINASE CPXA"/>
    <property type="match status" value="1"/>
</dbReference>